<sequence length="91" mass="10094">MLLLRHVPLVVCVFYEHPEPCLTETAVGSSFFTARDTSTQLWQKAALDLARGFAAQLSKASSQTWSLLRKPQEQLGTLSRRLELVSASCSL</sequence>
<proteinExistence type="predicted"/>
<organism evidence="1 2">
    <name type="scientific">Patagioenas fasciata monilis</name>
    <dbReference type="NCBI Taxonomy" id="372326"/>
    <lineage>
        <taxon>Eukaryota</taxon>
        <taxon>Metazoa</taxon>
        <taxon>Chordata</taxon>
        <taxon>Craniata</taxon>
        <taxon>Vertebrata</taxon>
        <taxon>Euteleostomi</taxon>
        <taxon>Archelosauria</taxon>
        <taxon>Archosauria</taxon>
        <taxon>Dinosauria</taxon>
        <taxon>Saurischia</taxon>
        <taxon>Theropoda</taxon>
        <taxon>Coelurosauria</taxon>
        <taxon>Aves</taxon>
        <taxon>Neognathae</taxon>
        <taxon>Neoaves</taxon>
        <taxon>Columbimorphae</taxon>
        <taxon>Columbiformes</taxon>
        <taxon>Columbidae</taxon>
        <taxon>Patagioenas</taxon>
    </lineage>
</organism>
<name>A0A1V4KLY1_PATFA</name>
<reference evidence="1 2" key="1">
    <citation type="submission" date="2016-02" db="EMBL/GenBank/DDBJ databases">
        <title>Band-tailed pigeon sequencing and assembly.</title>
        <authorList>
            <person name="Soares A.E."/>
            <person name="Novak B.J."/>
            <person name="Rice E.S."/>
            <person name="O'Connell B."/>
            <person name="Chang D."/>
            <person name="Weber S."/>
            <person name="Shapiro B."/>
        </authorList>
    </citation>
    <scope>NUCLEOTIDE SEQUENCE [LARGE SCALE GENOMIC DNA]</scope>
    <source>
        <strain evidence="1">BTP2013</strain>
        <tissue evidence="1">Blood</tissue>
    </source>
</reference>
<accession>A0A1V4KLY1</accession>
<protein>
    <submittedName>
        <fullName evidence="1">Uncharacterized protein</fullName>
    </submittedName>
</protein>
<comment type="caution">
    <text evidence="1">The sequence shown here is derived from an EMBL/GenBank/DDBJ whole genome shotgun (WGS) entry which is preliminary data.</text>
</comment>
<evidence type="ECO:0000313" key="1">
    <source>
        <dbReference type="EMBL" id="OPJ85454.1"/>
    </source>
</evidence>
<dbReference type="EMBL" id="LSYS01002834">
    <property type="protein sequence ID" value="OPJ85454.1"/>
    <property type="molecule type" value="Genomic_DNA"/>
</dbReference>
<dbReference type="Proteomes" id="UP000190648">
    <property type="component" value="Unassembled WGS sequence"/>
</dbReference>
<keyword evidence="2" id="KW-1185">Reference proteome</keyword>
<evidence type="ECO:0000313" key="2">
    <source>
        <dbReference type="Proteomes" id="UP000190648"/>
    </source>
</evidence>
<dbReference type="AlphaFoldDB" id="A0A1V4KLY1"/>
<gene>
    <name evidence="1" type="ORF">AV530_001682</name>
</gene>